<evidence type="ECO:0000313" key="1">
    <source>
        <dbReference type="EMBL" id="PKQ67640.1"/>
    </source>
</evidence>
<sequence>MNLSMNDIENLLWSFQKHVPEDKVGHKTKVQLLKIALLQEVNLPSLKVTDGDPFSAKWHNLFEETTQKLKNIFSSLGATPEQIEAILTEYGKISHHNVWRRAS</sequence>
<dbReference type="AlphaFoldDB" id="A0A2N3IBH5"/>
<dbReference type="Proteomes" id="UP000233387">
    <property type="component" value="Unassembled WGS sequence"/>
</dbReference>
<name>A0A2N3IBH5_9BACT</name>
<comment type="caution">
    <text evidence="1">The sequence shown here is derived from an EMBL/GenBank/DDBJ whole genome shotgun (WGS) entry which is preliminary data.</text>
</comment>
<dbReference type="OrthoDB" id="9841171at2"/>
<protein>
    <submittedName>
        <fullName evidence="1">Uncharacterized protein</fullName>
    </submittedName>
</protein>
<gene>
    <name evidence="1" type="ORF">Rain11_1985</name>
</gene>
<evidence type="ECO:0000313" key="2">
    <source>
        <dbReference type="Proteomes" id="UP000233387"/>
    </source>
</evidence>
<reference evidence="1 2" key="1">
    <citation type="submission" date="2017-06" db="EMBL/GenBank/DDBJ databases">
        <title>Raineya orbicola gen. nov., sp. nov. a slightly thermophilic bacterium of the phylum Bacteroidetes and the description of Raineyaceae fam. nov.</title>
        <authorList>
            <person name="Albuquerque L."/>
            <person name="Polonia A.R.M."/>
            <person name="Barroso C."/>
            <person name="Froufe H.J.C."/>
            <person name="Lage O."/>
            <person name="Lobo-Da-Cunha A."/>
            <person name="Egas C."/>
            <person name="Da Costa M.S."/>
        </authorList>
    </citation>
    <scope>NUCLEOTIDE SEQUENCE [LARGE SCALE GENOMIC DNA]</scope>
    <source>
        <strain evidence="1 2">SPSPC-11</strain>
    </source>
</reference>
<dbReference type="EMBL" id="NKXO01000032">
    <property type="protein sequence ID" value="PKQ67640.1"/>
    <property type="molecule type" value="Genomic_DNA"/>
</dbReference>
<organism evidence="1 2">
    <name type="scientific">Raineya orbicola</name>
    <dbReference type="NCBI Taxonomy" id="2016530"/>
    <lineage>
        <taxon>Bacteria</taxon>
        <taxon>Pseudomonadati</taxon>
        <taxon>Bacteroidota</taxon>
        <taxon>Cytophagia</taxon>
        <taxon>Cytophagales</taxon>
        <taxon>Raineyaceae</taxon>
        <taxon>Raineya</taxon>
    </lineage>
</organism>
<proteinExistence type="predicted"/>
<accession>A0A2N3IBH5</accession>
<keyword evidence="2" id="KW-1185">Reference proteome</keyword>
<dbReference type="RefSeq" id="WP_101359249.1">
    <property type="nucleotide sequence ID" value="NZ_NKXO01000032.1"/>
</dbReference>